<dbReference type="InterPro" id="IPR029058">
    <property type="entry name" value="AB_hydrolase_fold"/>
</dbReference>
<dbReference type="AlphaFoldDB" id="A0A914GVM6"/>
<dbReference type="WBParaSite" id="Gr19_v10_g11753.t2">
    <property type="protein sequence ID" value="Gr19_v10_g11753.t2"/>
    <property type="gene ID" value="Gr19_v10_g11753"/>
</dbReference>
<sequence>MLKPGQHNSLVSLIVEDGAHHYDLRGEHPADTESVRELDGLHIKRWIAEAHERQREQKRMVRERILRAEFA</sequence>
<dbReference type="Gene3D" id="3.40.50.1820">
    <property type="entry name" value="alpha/beta hydrolase"/>
    <property type="match status" value="1"/>
</dbReference>
<evidence type="ECO:0000313" key="2">
    <source>
        <dbReference type="WBParaSite" id="Gr19_v10_g11753.t2"/>
    </source>
</evidence>
<protein>
    <submittedName>
        <fullName evidence="2">Uncharacterized protein</fullName>
    </submittedName>
</protein>
<name>A0A914GVM6_GLORO</name>
<keyword evidence="1" id="KW-1185">Reference proteome</keyword>
<organism evidence="1 2">
    <name type="scientific">Globodera rostochiensis</name>
    <name type="common">Golden nematode worm</name>
    <name type="synonym">Heterodera rostochiensis</name>
    <dbReference type="NCBI Taxonomy" id="31243"/>
    <lineage>
        <taxon>Eukaryota</taxon>
        <taxon>Metazoa</taxon>
        <taxon>Ecdysozoa</taxon>
        <taxon>Nematoda</taxon>
        <taxon>Chromadorea</taxon>
        <taxon>Rhabditida</taxon>
        <taxon>Tylenchina</taxon>
        <taxon>Tylenchomorpha</taxon>
        <taxon>Tylenchoidea</taxon>
        <taxon>Heteroderidae</taxon>
        <taxon>Heteroderinae</taxon>
        <taxon>Globodera</taxon>
    </lineage>
</organism>
<evidence type="ECO:0000313" key="1">
    <source>
        <dbReference type="Proteomes" id="UP000887572"/>
    </source>
</evidence>
<dbReference type="Proteomes" id="UP000887572">
    <property type="component" value="Unplaced"/>
</dbReference>
<proteinExistence type="predicted"/>
<accession>A0A914GVM6</accession>
<reference evidence="2" key="1">
    <citation type="submission" date="2022-11" db="UniProtKB">
        <authorList>
            <consortium name="WormBaseParasite"/>
        </authorList>
    </citation>
    <scope>IDENTIFICATION</scope>
</reference>